<accession>A0A4P9W733</accession>
<feature type="compositionally biased region" description="Low complexity" evidence="4">
    <location>
        <begin position="353"/>
        <end position="403"/>
    </location>
</feature>
<evidence type="ECO:0008006" key="10">
    <source>
        <dbReference type="Google" id="ProtNLM"/>
    </source>
</evidence>
<dbReference type="SUPFAM" id="SSF48371">
    <property type="entry name" value="ARM repeat"/>
    <property type="match status" value="1"/>
</dbReference>
<dbReference type="Gene3D" id="1.25.10.10">
    <property type="entry name" value="Leucine-rich Repeat Variant"/>
    <property type="match status" value="1"/>
</dbReference>
<feature type="non-terminal residue" evidence="8">
    <location>
        <position position="1"/>
    </location>
</feature>
<evidence type="ECO:0000256" key="3">
    <source>
        <dbReference type="ARBA" id="ARBA00023242"/>
    </source>
</evidence>
<dbReference type="InterPro" id="IPR011989">
    <property type="entry name" value="ARM-like"/>
</dbReference>
<evidence type="ECO:0000256" key="5">
    <source>
        <dbReference type="SAM" id="Phobius"/>
    </source>
</evidence>
<organism evidence="8 9">
    <name type="scientific">Blyttiomyces helicus</name>
    <dbReference type="NCBI Taxonomy" id="388810"/>
    <lineage>
        <taxon>Eukaryota</taxon>
        <taxon>Fungi</taxon>
        <taxon>Fungi incertae sedis</taxon>
        <taxon>Chytridiomycota</taxon>
        <taxon>Chytridiomycota incertae sedis</taxon>
        <taxon>Chytridiomycetes</taxon>
        <taxon>Chytridiomycetes incertae sedis</taxon>
        <taxon>Blyttiomyces</taxon>
    </lineage>
</organism>
<gene>
    <name evidence="8" type="ORF">BDK51DRAFT_28493</name>
</gene>
<keyword evidence="5" id="KW-1133">Transmembrane helix</keyword>
<protein>
    <recommendedName>
        <fullName evidence="10">Symplekin tight junction protein C terminal-domain-containing protein</fullName>
    </recommendedName>
</protein>
<dbReference type="InterPro" id="IPR016024">
    <property type="entry name" value="ARM-type_fold"/>
</dbReference>
<evidence type="ECO:0000259" key="7">
    <source>
        <dbReference type="Pfam" id="PF12295"/>
    </source>
</evidence>
<dbReference type="AlphaFoldDB" id="A0A4P9W733"/>
<feature type="region of interest" description="Disordered" evidence="4">
    <location>
        <begin position="336"/>
        <end position="403"/>
    </location>
</feature>
<evidence type="ECO:0000256" key="4">
    <source>
        <dbReference type="SAM" id="MobiDB-lite"/>
    </source>
</evidence>
<evidence type="ECO:0000256" key="1">
    <source>
        <dbReference type="ARBA" id="ARBA00004123"/>
    </source>
</evidence>
<name>A0A4P9W733_9FUNG</name>
<feature type="domain" description="Symplekin C-terminal" evidence="7">
    <location>
        <begin position="825"/>
        <end position="993"/>
    </location>
</feature>
<dbReference type="EMBL" id="KZ996908">
    <property type="protein sequence ID" value="RKO88154.1"/>
    <property type="molecule type" value="Genomic_DNA"/>
</dbReference>
<dbReference type="InterPro" id="IPR032460">
    <property type="entry name" value="Symplekin/Pta1_N"/>
</dbReference>
<reference evidence="9" key="1">
    <citation type="journal article" date="2018" name="Nat. Microbiol.">
        <title>Leveraging single-cell genomics to expand the fungal tree of life.</title>
        <authorList>
            <person name="Ahrendt S.R."/>
            <person name="Quandt C.A."/>
            <person name="Ciobanu D."/>
            <person name="Clum A."/>
            <person name="Salamov A."/>
            <person name="Andreopoulos B."/>
            <person name="Cheng J.F."/>
            <person name="Woyke T."/>
            <person name="Pelin A."/>
            <person name="Henrissat B."/>
            <person name="Reynolds N.K."/>
            <person name="Benny G.L."/>
            <person name="Smith M.E."/>
            <person name="James T.Y."/>
            <person name="Grigoriev I.V."/>
        </authorList>
    </citation>
    <scope>NUCLEOTIDE SEQUENCE [LARGE SCALE GENOMIC DNA]</scope>
</reference>
<sequence>VAVAVEIVAYLVSDQTVEVLKRAIQFCTCLYPVVFKRICQIPGDANMWGKITTLKVQIFNLLANANEGVRVNVVRYLFVLILVQSAGNPALGPNDLSLSLVPPQHPYLISKDLHLEGAQLFNKMRELIGSTAVSASVMMAIITLMLPLLRRRPQYIEDVLSTLMNWSRTPPGHLTPTQRRSVERTIKIVLSAILRLPSSVPYGEAIAKMLGQMGMRHGDLSGRRRDAALGAATAATAAVAAASTSGAAVKRPAPSSSGDDIEREPNAKRSRAEVDPTPVPTASAPSGNLIGADLSSIPPEIMIKLILKVVGDAKQEQWDAGITRFRQHFNLPDAPEVQPVVVSRDPRRRDPRVPAQAATQAGAQAAALQVTPPLAVATPAAPIPTPEASEAPTPALPEPSAAPTELVEEAAAPLTAMDLDSEAYMPASLEKEDLEAAVQRIFSLESSFSVSPAAVPSSAGVGTVGAPPATGSVAAARTGWMLILARLAADEAAVDPAAEQPSEERVAGAREMLLSFVLEDFRGRSELAILWLHREFEVDQQRQRKALALGLPAPQLSYPTWFHRILDGLKGSSGATGLDPKDRTFTKFLIDVPEVTDVAIDRIVRAYCDDPERPAVRDACLNLLFEYCLHTCFFGDFDAVGPKVEQLSLKTLNRLLEAPPPPPPKPEPTMADETMADAEEGAPKAERTYGIAIVASPKAVAGGDGGVKPVAQEEIDAMSWREDDVVRHLELFFALCSKKHDLLLELFKVYPSFHTSVQKATCSQIYPLINTMASTPARLHGIVRSFPEGSEDLLLRVLSILTEKSPPSPALVAAVRSVIEPRGLDARFLVPVISGMEKSEALIYLPKMVMLLDGTEQQRDIIREAFLRLVDCPSPRNAAAAATGTGVASGVGGGGGGPSLSPAELLIELHRIEDDGISLQKAMQVFKQEVLAVVLQQLVDQKKLPTIFMRTVIQSVNQFKTLANFVNSLLMKLVVKKIWTAPKLWDGFVRCCTWGA</sequence>
<dbReference type="Proteomes" id="UP000269721">
    <property type="component" value="Unassembled WGS sequence"/>
</dbReference>
<dbReference type="InterPro" id="IPR022075">
    <property type="entry name" value="Symplekin_C"/>
</dbReference>
<keyword evidence="9" id="KW-1185">Reference proteome</keyword>
<dbReference type="PANTHER" id="PTHR15245">
    <property type="entry name" value="SYMPLEKIN-RELATED"/>
    <property type="match status" value="1"/>
</dbReference>
<keyword evidence="2" id="KW-0507">mRNA processing</keyword>
<dbReference type="InterPro" id="IPR021850">
    <property type="entry name" value="Symplekin/Pta1"/>
</dbReference>
<evidence type="ECO:0000313" key="8">
    <source>
        <dbReference type="EMBL" id="RKO88154.1"/>
    </source>
</evidence>
<dbReference type="Pfam" id="PF12295">
    <property type="entry name" value="Symplekin_C"/>
    <property type="match status" value="1"/>
</dbReference>
<evidence type="ECO:0000313" key="9">
    <source>
        <dbReference type="Proteomes" id="UP000269721"/>
    </source>
</evidence>
<keyword evidence="5" id="KW-0472">Membrane</keyword>
<comment type="subcellular location">
    <subcellularLocation>
        <location evidence="1">Nucleus</location>
    </subcellularLocation>
</comment>
<feature type="compositionally biased region" description="Basic and acidic residues" evidence="4">
    <location>
        <begin position="263"/>
        <end position="274"/>
    </location>
</feature>
<evidence type="ECO:0000259" key="6">
    <source>
        <dbReference type="Pfam" id="PF11935"/>
    </source>
</evidence>
<dbReference type="OrthoDB" id="331600at2759"/>
<keyword evidence="3" id="KW-0539">Nucleus</keyword>
<feature type="region of interest" description="Disordered" evidence="4">
    <location>
        <begin position="243"/>
        <end position="290"/>
    </location>
</feature>
<dbReference type="PANTHER" id="PTHR15245:SF20">
    <property type="entry name" value="SYMPLEKIN"/>
    <property type="match status" value="1"/>
</dbReference>
<keyword evidence="5" id="KW-0812">Transmembrane</keyword>
<feature type="transmembrane region" description="Helical" evidence="5">
    <location>
        <begin position="127"/>
        <end position="149"/>
    </location>
</feature>
<proteinExistence type="predicted"/>
<evidence type="ECO:0000256" key="2">
    <source>
        <dbReference type="ARBA" id="ARBA00022664"/>
    </source>
</evidence>
<dbReference type="Pfam" id="PF11935">
    <property type="entry name" value="SYMPK_PTA1_N"/>
    <property type="match status" value="1"/>
</dbReference>
<dbReference type="GO" id="GO:0005847">
    <property type="term" value="C:mRNA cleavage and polyadenylation specificity factor complex"/>
    <property type="evidence" value="ECO:0007669"/>
    <property type="project" value="TreeGrafter"/>
</dbReference>
<dbReference type="GO" id="GO:0006397">
    <property type="term" value="P:mRNA processing"/>
    <property type="evidence" value="ECO:0007669"/>
    <property type="project" value="UniProtKB-KW"/>
</dbReference>
<feature type="domain" description="Symplekin/Pta1 N-terminal" evidence="6">
    <location>
        <begin position="17"/>
        <end position="217"/>
    </location>
</feature>